<dbReference type="Pfam" id="PF10604">
    <property type="entry name" value="Polyketide_cyc2"/>
    <property type="match status" value="1"/>
</dbReference>
<dbReference type="AlphaFoldDB" id="A0A4R3MXD7"/>
<evidence type="ECO:0000313" key="1">
    <source>
        <dbReference type="EMBL" id="TCT21270.1"/>
    </source>
</evidence>
<dbReference type="Proteomes" id="UP000295717">
    <property type="component" value="Unassembled WGS sequence"/>
</dbReference>
<dbReference type="InterPro" id="IPR023393">
    <property type="entry name" value="START-like_dom_sf"/>
</dbReference>
<reference evidence="1 2" key="1">
    <citation type="submission" date="2019-03" db="EMBL/GenBank/DDBJ databases">
        <title>Genomic Encyclopedia of Type Strains, Phase IV (KMG-IV): sequencing the most valuable type-strain genomes for metagenomic binning, comparative biology and taxonomic classification.</title>
        <authorList>
            <person name="Goeker M."/>
        </authorList>
    </citation>
    <scope>NUCLEOTIDE SEQUENCE [LARGE SCALE GENOMIC DNA]</scope>
    <source>
        <strain evidence="1 2">DSM 13587</strain>
    </source>
</reference>
<comment type="caution">
    <text evidence="1">The sequence shown here is derived from an EMBL/GenBank/DDBJ whole genome shotgun (WGS) entry which is preliminary data.</text>
</comment>
<sequence length="148" mass="17096">MVKTQAETLIHCPATQVFGFVAEDFVRNYPRWSPEVKRIDALTDGPIQVGWTGQQVRIDAGRRSDSRFRVIAFEPERCLIFQGISDPYQIDYWFEPVGAQTRVVFVFELQHLKPILRPFESLIRRVAQDSTERTVSNLKSLIEAERVA</sequence>
<dbReference type="SUPFAM" id="SSF55961">
    <property type="entry name" value="Bet v1-like"/>
    <property type="match status" value="1"/>
</dbReference>
<evidence type="ECO:0000313" key="2">
    <source>
        <dbReference type="Proteomes" id="UP000295717"/>
    </source>
</evidence>
<gene>
    <name evidence="1" type="ORF">EDC35_104125</name>
</gene>
<accession>A0A4R3MXD7</accession>
<proteinExistence type="predicted"/>
<dbReference type="EMBL" id="SMAO01000004">
    <property type="protein sequence ID" value="TCT21270.1"/>
    <property type="molecule type" value="Genomic_DNA"/>
</dbReference>
<protein>
    <submittedName>
        <fullName evidence="1">Polyketide cyclase/dehydrase/lipid transport protein</fullName>
    </submittedName>
</protein>
<organism evidence="1 2">
    <name type="scientific">Thiobaca trueperi</name>
    <dbReference type="NCBI Taxonomy" id="127458"/>
    <lineage>
        <taxon>Bacteria</taxon>
        <taxon>Pseudomonadati</taxon>
        <taxon>Pseudomonadota</taxon>
        <taxon>Gammaproteobacteria</taxon>
        <taxon>Chromatiales</taxon>
        <taxon>Chromatiaceae</taxon>
        <taxon>Thiobaca</taxon>
    </lineage>
</organism>
<dbReference type="OrthoDB" id="953281at2"/>
<dbReference type="InterPro" id="IPR019587">
    <property type="entry name" value="Polyketide_cyclase/dehydratase"/>
</dbReference>
<dbReference type="Gene3D" id="3.30.530.20">
    <property type="match status" value="1"/>
</dbReference>
<dbReference type="RefSeq" id="WP_132976876.1">
    <property type="nucleotide sequence ID" value="NZ_SMAO01000004.1"/>
</dbReference>
<name>A0A4R3MXD7_9GAMM</name>
<keyword evidence="2" id="KW-1185">Reference proteome</keyword>